<reference evidence="3" key="1">
    <citation type="journal article" date="2023" name="Science">
        <title>Elucidation of the pathway for biosynthesis of saponin adjuvants from the soapbark tree.</title>
        <authorList>
            <person name="Reed J."/>
            <person name="Orme A."/>
            <person name="El-Demerdash A."/>
            <person name="Owen C."/>
            <person name="Martin L.B.B."/>
            <person name="Misra R.C."/>
            <person name="Kikuchi S."/>
            <person name="Rejzek M."/>
            <person name="Martin A.C."/>
            <person name="Harkess A."/>
            <person name="Leebens-Mack J."/>
            <person name="Louveau T."/>
            <person name="Stephenson M.J."/>
            <person name="Osbourn A."/>
        </authorList>
    </citation>
    <scope>NUCLEOTIDE SEQUENCE</scope>
    <source>
        <strain evidence="3">S10</strain>
    </source>
</reference>
<evidence type="ECO:0008006" key="5">
    <source>
        <dbReference type="Google" id="ProtNLM"/>
    </source>
</evidence>
<dbReference type="PANTHER" id="PTHR36595:SF2">
    <property type="entry name" value="SERINE_THREONINE-PROTEIN KINASE FHKB-RELATED"/>
    <property type="match status" value="1"/>
</dbReference>
<feature type="transmembrane region" description="Helical" evidence="2">
    <location>
        <begin position="54"/>
        <end position="72"/>
    </location>
</feature>
<dbReference type="KEGG" id="qsa:O6P43_017479"/>
<protein>
    <recommendedName>
        <fullName evidence="5">Transmembrane protein</fullName>
    </recommendedName>
</protein>
<evidence type="ECO:0000256" key="1">
    <source>
        <dbReference type="SAM" id="MobiDB-lite"/>
    </source>
</evidence>
<evidence type="ECO:0000313" key="4">
    <source>
        <dbReference type="Proteomes" id="UP001163823"/>
    </source>
</evidence>
<keyword evidence="2" id="KW-0812">Transmembrane</keyword>
<dbReference type="PANTHER" id="PTHR36595">
    <property type="entry name" value="TRANSMEMBRANE PROTEIN"/>
    <property type="match status" value="1"/>
</dbReference>
<name>A0AAD7PPE8_QUISA</name>
<dbReference type="Proteomes" id="UP001163823">
    <property type="component" value="Chromosome 7"/>
</dbReference>
<feature type="transmembrane region" description="Helical" evidence="2">
    <location>
        <begin position="7"/>
        <end position="30"/>
    </location>
</feature>
<keyword evidence="2" id="KW-0472">Membrane</keyword>
<dbReference type="AlphaFoldDB" id="A0AAD7PPE8"/>
<accession>A0AAD7PPE8</accession>
<keyword evidence="2" id="KW-1133">Transmembrane helix</keyword>
<keyword evidence="4" id="KW-1185">Reference proteome</keyword>
<gene>
    <name evidence="3" type="ORF">O6P43_017479</name>
</gene>
<evidence type="ECO:0000256" key="2">
    <source>
        <dbReference type="SAM" id="Phobius"/>
    </source>
</evidence>
<feature type="compositionally biased region" description="Acidic residues" evidence="1">
    <location>
        <begin position="122"/>
        <end position="144"/>
    </location>
</feature>
<proteinExistence type="predicted"/>
<evidence type="ECO:0000313" key="3">
    <source>
        <dbReference type="EMBL" id="KAJ7962219.1"/>
    </source>
</evidence>
<organism evidence="3 4">
    <name type="scientific">Quillaja saponaria</name>
    <name type="common">Soap bark tree</name>
    <dbReference type="NCBI Taxonomy" id="32244"/>
    <lineage>
        <taxon>Eukaryota</taxon>
        <taxon>Viridiplantae</taxon>
        <taxon>Streptophyta</taxon>
        <taxon>Embryophyta</taxon>
        <taxon>Tracheophyta</taxon>
        <taxon>Spermatophyta</taxon>
        <taxon>Magnoliopsida</taxon>
        <taxon>eudicotyledons</taxon>
        <taxon>Gunneridae</taxon>
        <taxon>Pentapetalae</taxon>
        <taxon>rosids</taxon>
        <taxon>fabids</taxon>
        <taxon>Fabales</taxon>
        <taxon>Quillajaceae</taxon>
        <taxon>Quillaja</taxon>
    </lineage>
</organism>
<sequence>MRRIFSISTLVLCFTIVILILFSLFCLPFSDVSKHHNLLLSTYEYITVAKSSRVTVFFMFNVIVLTILLVSLSPSTRDFDLLVHEIFDGKEIHGAISFELHSDDTHDKDEDDDNEYDHGYDGYEEDNDDDGSSDDDIDSDEEQDYDLKKRIDEFIAEVNMKRREELIQEQNALYLTAS</sequence>
<dbReference type="EMBL" id="JARAOO010000007">
    <property type="protein sequence ID" value="KAJ7962219.1"/>
    <property type="molecule type" value="Genomic_DNA"/>
</dbReference>
<feature type="region of interest" description="Disordered" evidence="1">
    <location>
        <begin position="103"/>
        <end position="145"/>
    </location>
</feature>
<comment type="caution">
    <text evidence="3">The sequence shown here is derived from an EMBL/GenBank/DDBJ whole genome shotgun (WGS) entry which is preliminary data.</text>
</comment>